<feature type="transmembrane region" description="Helical" evidence="1">
    <location>
        <begin position="257"/>
        <end position="279"/>
    </location>
</feature>
<dbReference type="EMBL" id="MWQY01000004">
    <property type="protein sequence ID" value="ORC36934.1"/>
    <property type="molecule type" value="Genomic_DNA"/>
</dbReference>
<keyword evidence="1" id="KW-1133">Transmembrane helix</keyword>
<dbReference type="PANTHER" id="PTHR21530:SF7">
    <property type="entry name" value="TRAB DOMAIN-CONTAINING PROTEIN"/>
    <property type="match status" value="1"/>
</dbReference>
<dbReference type="InterPro" id="IPR046345">
    <property type="entry name" value="TraB_PrgY-like"/>
</dbReference>
<dbReference type="CDD" id="cd14726">
    <property type="entry name" value="TraB_PrgY-like"/>
    <property type="match status" value="1"/>
</dbReference>
<organism evidence="2 3">
    <name type="scientific">Marispirochaeta aestuarii</name>
    <dbReference type="NCBI Taxonomy" id="1963862"/>
    <lineage>
        <taxon>Bacteria</taxon>
        <taxon>Pseudomonadati</taxon>
        <taxon>Spirochaetota</taxon>
        <taxon>Spirochaetia</taxon>
        <taxon>Spirochaetales</taxon>
        <taxon>Spirochaetaceae</taxon>
        <taxon>Marispirochaeta</taxon>
    </lineage>
</organism>
<dbReference type="OrthoDB" id="9809330at2"/>
<feature type="transmembrane region" description="Helical" evidence="1">
    <location>
        <begin position="369"/>
        <end position="391"/>
    </location>
</feature>
<comment type="caution">
    <text evidence="2">The sequence shown here is derived from an EMBL/GenBank/DDBJ whole genome shotgun (WGS) entry which is preliminary data.</text>
</comment>
<dbReference type="InterPro" id="IPR002816">
    <property type="entry name" value="TraB/PrgY/GumN_fam"/>
</dbReference>
<proteinExistence type="predicted"/>
<keyword evidence="1" id="KW-0812">Transmembrane</keyword>
<dbReference type="STRING" id="1963862.B4O97_04735"/>
<dbReference type="PANTHER" id="PTHR21530">
    <property type="entry name" value="PHEROMONE SHUTDOWN PROTEIN"/>
    <property type="match status" value="1"/>
</dbReference>
<protein>
    <submittedName>
        <fullName evidence="2">Conjugal transfer protein TraB</fullName>
    </submittedName>
</protein>
<evidence type="ECO:0000256" key="1">
    <source>
        <dbReference type="SAM" id="Phobius"/>
    </source>
</evidence>
<feature type="transmembrane region" description="Helical" evidence="1">
    <location>
        <begin position="312"/>
        <end position="336"/>
    </location>
</feature>
<evidence type="ECO:0000313" key="3">
    <source>
        <dbReference type="Proteomes" id="UP000192343"/>
    </source>
</evidence>
<reference evidence="2 3" key="1">
    <citation type="submission" date="2017-03" db="EMBL/GenBank/DDBJ databases">
        <title>Draft Genome sequence of Marispirochaeta sp. strain JC444.</title>
        <authorList>
            <person name="Shivani Y."/>
            <person name="Subhash Y."/>
            <person name="Sasikala C."/>
            <person name="Ramana C."/>
        </authorList>
    </citation>
    <scope>NUCLEOTIDE SEQUENCE [LARGE SCALE GENOMIC DNA]</scope>
    <source>
        <strain evidence="2 3">JC444</strain>
    </source>
</reference>
<dbReference type="NCBIfam" id="TIGR00261">
    <property type="entry name" value="traB"/>
    <property type="match status" value="1"/>
</dbReference>
<sequence>MKDIHVSDTVTRIKLRNKEVVLIGTAHVSSESADEVERVIREEKPDHVCIEIDEGRFAAMKKKQSWESMNIGQVMKQGKAFLLLVNLVLTSFQRRMGMDLGIAPGEEMKRAVSVCEEEDISFSFADREIQTTLRRAWAKSGFWGKNKLVAALLSSAFTNEKLSEEEIERLKEKSALEDMMQELAGYLPSVKEVLIDERDRFLATKIFQAPGERNVAVIGAGHGPGIIRILHELDEENGNTDLSDISSVPPRGRISRVLPWLVPAVILVIVGLGFVSSGWQNALSMLWMWVLVNGTLSALGAIIALAHPLTIILSFVAAPITSLNPTIGVGIVAGLIEGVLRKPRVKDFETLHDDILSIRGFYRNRFTHALLVFFLSSVGSAVGTFIGIPYLTSLIGG</sequence>
<dbReference type="Proteomes" id="UP000192343">
    <property type="component" value="Unassembled WGS sequence"/>
</dbReference>
<gene>
    <name evidence="2" type="ORF">B4O97_04735</name>
</gene>
<name>A0A1Y1S0S4_9SPIO</name>
<dbReference type="RefSeq" id="WP_083048800.1">
    <property type="nucleotide sequence ID" value="NZ_CAXXQO010000003.1"/>
</dbReference>
<accession>A0A1Y1S0S4</accession>
<dbReference type="InterPro" id="IPR005230">
    <property type="entry name" value="TraB_bac"/>
</dbReference>
<keyword evidence="1" id="KW-0472">Membrane</keyword>
<evidence type="ECO:0000313" key="2">
    <source>
        <dbReference type="EMBL" id="ORC36934.1"/>
    </source>
</evidence>
<feature type="transmembrane region" description="Helical" evidence="1">
    <location>
        <begin position="286"/>
        <end position="306"/>
    </location>
</feature>
<dbReference type="Pfam" id="PF01963">
    <property type="entry name" value="TraB_PrgY_gumN"/>
    <property type="match status" value="1"/>
</dbReference>
<dbReference type="AlphaFoldDB" id="A0A1Y1S0S4"/>
<keyword evidence="3" id="KW-1185">Reference proteome</keyword>